<evidence type="ECO:0000256" key="3">
    <source>
        <dbReference type="ARBA" id="ARBA00023012"/>
    </source>
</evidence>
<evidence type="ECO:0000313" key="5">
    <source>
        <dbReference type="EMBL" id="MCP8887335.1"/>
    </source>
</evidence>
<dbReference type="GO" id="GO:0000160">
    <property type="term" value="P:phosphorelay signal transduction system"/>
    <property type="evidence" value="ECO:0007669"/>
    <property type="project" value="UniProtKB-KW"/>
</dbReference>
<evidence type="ECO:0000256" key="2">
    <source>
        <dbReference type="ARBA" id="ARBA00022777"/>
    </source>
</evidence>
<proteinExistence type="predicted"/>
<keyword evidence="6" id="KW-1185">Reference proteome</keyword>
<protein>
    <recommendedName>
        <fullName evidence="7">Signal transduction histidine kinase subgroup 3 dimerisation and phosphoacceptor domain-containing protein</fullName>
    </recommendedName>
</protein>
<dbReference type="AlphaFoldDB" id="A0A9Q4FSX4"/>
<dbReference type="Proteomes" id="UP001060275">
    <property type="component" value="Unassembled WGS sequence"/>
</dbReference>
<evidence type="ECO:0008006" key="7">
    <source>
        <dbReference type="Google" id="ProtNLM"/>
    </source>
</evidence>
<keyword evidence="4" id="KW-0812">Transmembrane</keyword>
<feature type="transmembrane region" description="Helical" evidence="4">
    <location>
        <begin position="196"/>
        <end position="218"/>
    </location>
</feature>
<keyword evidence="4" id="KW-0472">Membrane</keyword>
<keyword evidence="4" id="KW-1133">Transmembrane helix</keyword>
<evidence type="ECO:0000313" key="6">
    <source>
        <dbReference type="Proteomes" id="UP001060275"/>
    </source>
</evidence>
<dbReference type="RefSeq" id="WP_254677779.1">
    <property type="nucleotide sequence ID" value="NZ_JAMWDU010000003.1"/>
</dbReference>
<dbReference type="InterPro" id="IPR050482">
    <property type="entry name" value="Sensor_HK_TwoCompSys"/>
</dbReference>
<reference evidence="5" key="1">
    <citation type="submission" date="2022-06" db="EMBL/GenBank/DDBJ databases">
        <title>Devosia sp. XJ19-45 genome assembly.</title>
        <authorList>
            <person name="Li B."/>
            <person name="Cai M."/>
            <person name="Nie G."/>
            <person name="Li W."/>
        </authorList>
    </citation>
    <scope>NUCLEOTIDE SEQUENCE</scope>
    <source>
        <strain evidence="5">XJ19-45</strain>
    </source>
</reference>
<comment type="caution">
    <text evidence="5">The sequence shown here is derived from an EMBL/GenBank/DDBJ whole genome shotgun (WGS) entry which is preliminary data.</text>
</comment>
<feature type="transmembrane region" description="Helical" evidence="4">
    <location>
        <begin position="20"/>
        <end position="42"/>
    </location>
</feature>
<evidence type="ECO:0000256" key="4">
    <source>
        <dbReference type="SAM" id="Phobius"/>
    </source>
</evidence>
<gene>
    <name evidence="5" type="ORF">NF348_09485</name>
</gene>
<keyword evidence="2" id="KW-0418">Kinase</keyword>
<dbReference type="GO" id="GO:0016301">
    <property type="term" value="F:kinase activity"/>
    <property type="evidence" value="ECO:0007669"/>
    <property type="project" value="UniProtKB-KW"/>
</dbReference>
<accession>A0A9Q4FSX4</accession>
<dbReference type="InterPro" id="IPR036890">
    <property type="entry name" value="HATPase_C_sf"/>
</dbReference>
<organism evidence="5 6">
    <name type="scientific">Devosia ureilytica</name>
    <dbReference type="NCBI Taxonomy" id="2952754"/>
    <lineage>
        <taxon>Bacteria</taxon>
        <taxon>Pseudomonadati</taxon>
        <taxon>Pseudomonadota</taxon>
        <taxon>Alphaproteobacteria</taxon>
        <taxon>Hyphomicrobiales</taxon>
        <taxon>Devosiaceae</taxon>
        <taxon>Devosia</taxon>
    </lineage>
</organism>
<sequence length="461" mass="49985">MVGWGDRLKGLLQRWNKLPLANKFALSGATITVAAMILSGVLTTTALTEIVLARRGGVVAAVIHHMLADRVQALQSDGETGARATAELDAIMGQQPLSSEFPYLDIWLPDGTILYSNVAGLAGQQIARPPPVQSAFSGQVAVDFTDVSSDDYEHHHLEGAYIEIHFPLRVDGDIVAVAQMREVTTDLEQDLWSLTLSSWVIVMLVATVVMAGLFSIVLEGSRKIERQGRVLSRRLAHSHARAAHHRELKAEAQQASRVVTQLTDKHLRAIGTDLHDGPAQAIGYAVLRLDAIRRLPKAAERNVIVADVEEILGNAATEIRSIAMALVLPDIEELDVSQVVERAIKQHVQRTGAVIAVDSAVEPVHVAPEVAVCVYRFIQEGLNNAFHHGLPDGPTLTAMLHGGLLKLSITNGYVEDPKGTPADHLGIGLYGLRARVQSIGGKFTFVQGDGKTRLEMWLRNV</sequence>
<keyword evidence="3" id="KW-0902">Two-component regulatory system</keyword>
<dbReference type="SUPFAM" id="SSF55874">
    <property type="entry name" value="ATPase domain of HSP90 chaperone/DNA topoisomerase II/histidine kinase"/>
    <property type="match status" value="1"/>
</dbReference>
<name>A0A9Q4FSX4_9HYPH</name>
<keyword evidence="1" id="KW-0808">Transferase</keyword>
<evidence type="ECO:0000256" key="1">
    <source>
        <dbReference type="ARBA" id="ARBA00022679"/>
    </source>
</evidence>
<dbReference type="PANTHER" id="PTHR24421">
    <property type="entry name" value="NITRATE/NITRITE SENSOR PROTEIN NARX-RELATED"/>
    <property type="match status" value="1"/>
</dbReference>
<dbReference type="Gene3D" id="3.30.565.10">
    <property type="entry name" value="Histidine kinase-like ATPase, C-terminal domain"/>
    <property type="match status" value="1"/>
</dbReference>
<dbReference type="EMBL" id="JAMWDU010000003">
    <property type="protein sequence ID" value="MCP8887335.1"/>
    <property type="molecule type" value="Genomic_DNA"/>
</dbReference>